<keyword evidence="8" id="KW-0547">Nucleotide-binding</keyword>
<dbReference type="Pfam" id="PF01966">
    <property type="entry name" value="HD"/>
    <property type="match status" value="1"/>
</dbReference>
<dbReference type="NCBIfam" id="TIGR00277">
    <property type="entry name" value="HDIG"/>
    <property type="match status" value="1"/>
</dbReference>
<dbReference type="SUPFAM" id="SSF81301">
    <property type="entry name" value="Nucleotidyltransferase"/>
    <property type="match status" value="1"/>
</dbReference>
<evidence type="ECO:0000259" key="12">
    <source>
        <dbReference type="PROSITE" id="PS51831"/>
    </source>
</evidence>
<dbReference type="HOGENOM" id="CLU_015961_6_2_11"/>
<evidence type="ECO:0000256" key="10">
    <source>
        <dbReference type="ARBA" id="ARBA00022884"/>
    </source>
</evidence>
<keyword evidence="10 11" id="KW-0694">RNA-binding</keyword>
<dbReference type="GO" id="GO:0000049">
    <property type="term" value="F:tRNA binding"/>
    <property type="evidence" value="ECO:0007669"/>
    <property type="project" value="UniProtKB-KW"/>
</dbReference>
<dbReference type="Proteomes" id="UP000008229">
    <property type="component" value="Chromosome"/>
</dbReference>
<keyword evidence="4 11" id="KW-0808">Transferase</keyword>
<evidence type="ECO:0000256" key="2">
    <source>
        <dbReference type="ARBA" id="ARBA00007265"/>
    </source>
</evidence>
<dbReference type="Gene3D" id="1.10.3090.10">
    <property type="entry name" value="cca-adding enzyme, domain 2"/>
    <property type="match status" value="1"/>
</dbReference>
<organism evidence="13 14">
    <name type="scientific">Conexibacter woesei (strain DSM 14684 / CCUG 47730 / CIP 108061 / JCM 11494 / NBRC 100937 / ID131577)</name>
    <dbReference type="NCBI Taxonomy" id="469383"/>
    <lineage>
        <taxon>Bacteria</taxon>
        <taxon>Bacillati</taxon>
        <taxon>Actinomycetota</taxon>
        <taxon>Thermoleophilia</taxon>
        <taxon>Solirubrobacterales</taxon>
        <taxon>Conexibacteraceae</taxon>
        <taxon>Conexibacter</taxon>
    </lineage>
</organism>
<dbReference type="GO" id="GO:0008033">
    <property type="term" value="P:tRNA processing"/>
    <property type="evidence" value="ECO:0007669"/>
    <property type="project" value="UniProtKB-KW"/>
</dbReference>
<evidence type="ECO:0000256" key="7">
    <source>
        <dbReference type="ARBA" id="ARBA00022723"/>
    </source>
</evidence>
<dbReference type="GO" id="GO:0016779">
    <property type="term" value="F:nucleotidyltransferase activity"/>
    <property type="evidence" value="ECO:0007669"/>
    <property type="project" value="UniProtKB-KW"/>
</dbReference>
<dbReference type="CDD" id="cd00077">
    <property type="entry name" value="HDc"/>
    <property type="match status" value="1"/>
</dbReference>
<evidence type="ECO:0000256" key="3">
    <source>
        <dbReference type="ARBA" id="ARBA00022555"/>
    </source>
</evidence>
<evidence type="ECO:0000256" key="1">
    <source>
        <dbReference type="ARBA" id="ARBA00001946"/>
    </source>
</evidence>
<reference evidence="13 14" key="1">
    <citation type="journal article" date="2010" name="Stand. Genomic Sci.">
        <title>Complete genome sequence of Conexibacter woesei type strain (ID131577).</title>
        <authorList>
            <person name="Pukall R."/>
            <person name="Lapidus A."/>
            <person name="Glavina Del Rio T."/>
            <person name="Copeland A."/>
            <person name="Tice H."/>
            <person name="Cheng J.-F."/>
            <person name="Lucas S."/>
            <person name="Chen F."/>
            <person name="Nolan M."/>
            <person name="Bruce D."/>
            <person name="Goodwin L."/>
            <person name="Pitluck S."/>
            <person name="Mavromatis K."/>
            <person name="Ivanova N."/>
            <person name="Ovchinnikova G."/>
            <person name="Pati A."/>
            <person name="Chen A."/>
            <person name="Palaniappan K."/>
            <person name="Land M."/>
            <person name="Hauser L."/>
            <person name="Chang Y.-J."/>
            <person name="Jeffries C.D."/>
            <person name="Chain P."/>
            <person name="Meincke L."/>
            <person name="Sims D."/>
            <person name="Brettin T."/>
            <person name="Detter J.C."/>
            <person name="Rohde M."/>
            <person name="Goeker M."/>
            <person name="Bristow J."/>
            <person name="Eisen J.A."/>
            <person name="Markowitz V."/>
            <person name="Kyrpides N.C."/>
            <person name="Klenk H.-P."/>
            <person name="Hugenholtz P."/>
        </authorList>
    </citation>
    <scope>NUCLEOTIDE SEQUENCE [LARGE SCALE GENOMIC DNA]</scope>
    <source>
        <strain evidence="14">DSM 14684 / CIP 108061 / JCM 11494 / NBRC 100937 / ID131577</strain>
    </source>
</reference>
<dbReference type="OrthoDB" id="9805698at2"/>
<keyword evidence="6 13" id="KW-0548">Nucleotidyltransferase</keyword>
<dbReference type="GO" id="GO:0016787">
    <property type="term" value="F:hydrolase activity"/>
    <property type="evidence" value="ECO:0007669"/>
    <property type="project" value="UniProtKB-KW"/>
</dbReference>
<evidence type="ECO:0000313" key="13">
    <source>
        <dbReference type="EMBL" id="ADB50315.1"/>
    </source>
</evidence>
<dbReference type="InterPro" id="IPR043519">
    <property type="entry name" value="NT_sf"/>
</dbReference>
<dbReference type="Gene3D" id="3.30.460.10">
    <property type="entry name" value="Beta Polymerase, domain 2"/>
    <property type="match status" value="1"/>
</dbReference>
<comment type="cofactor">
    <cofactor evidence="1">
        <name>Mg(2+)</name>
        <dbReference type="ChEBI" id="CHEBI:18420"/>
    </cofactor>
</comment>
<dbReference type="SUPFAM" id="SSF81891">
    <property type="entry name" value="Poly A polymerase C-terminal region-like"/>
    <property type="match status" value="1"/>
</dbReference>
<dbReference type="InterPro" id="IPR002646">
    <property type="entry name" value="PolA_pol_head_dom"/>
</dbReference>
<keyword evidence="14" id="KW-1185">Reference proteome</keyword>
<dbReference type="PANTHER" id="PTHR47545">
    <property type="entry name" value="MULTIFUNCTIONAL CCA PROTEIN"/>
    <property type="match status" value="1"/>
</dbReference>
<evidence type="ECO:0000256" key="5">
    <source>
        <dbReference type="ARBA" id="ARBA00022694"/>
    </source>
</evidence>
<keyword evidence="3" id="KW-0820">tRNA-binding</keyword>
<protein>
    <submittedName>
        <fullName evidence="13">Polynucleotide adenylyltransferase/metal dependent phosphohydrolase</fullName>
    </submittedName>
</protein>
<keyword evidence="13" id="KW-0378">Hydrolase</keyword>
<evidence type="ECO:0000256" key="4">
    <source>
        <dbReference type="ARBA" id="ARBA00022679"/>
    </source>
</evidence>
<dbReference type="eggNOG" id="COG0617">
    <property type="taxonomic scope" value="Bacteria"/>
</dbReference>
<dbReference type="InterPro" id="IPR003607">
    <property type="entry name" value="HD/PDEase_dom"/>
</dbReference>
<evidence type="ECO:0000313" key="14">
    <source>
        <dbReference type="Proteomes" id="UP000008229"/>
    </source>
</evidence>
<dbReference type="SMART" id="SM00471">
    <property type="entry name" value="HDc"/>
    <property type="match status" value="1"/>
</dbReference>
<keyword evidence="7" id="KW-0479">Metal-binding</keyword>
<proteinExistence type="inferred from homology"/>
<comment type="similarity">
    <text evidence="2 11">Belongs to the tRNA nucleotidyltransferase/poly(A) polymerase family.</text>
</comment>
<dbReference type="Pfam" id="PF12627">
    <property type="entry name" value="PolyA_pol_RNAbd"/>
    <property type="match status" value="1"/>
</dbReference>
<dbReference type="GO" id="GO:0046872">
    <property type="term" value="F:metal ion binding"/>
    <property type="evidence" value="ECO:0007669"/>
    <property type="project" value="UniProtKB-KW"/>
</dbReference>
<accession>D3F335</accession>
<dbReference type="AlphaFoldDB" id="D3F335"/>
<dbReference type="KEGG" id="cwo:Cwoe_1889"/>
<keyword evidence="9" id="KW-0460">Magnesium</keyword>
<dbReference type="STRING" id="469383.Cwoe_1889"/>
<name>D3F335_CONWI</name>
<dbReference type="GO" id="GO:0000166">
    <property type="term" value="F:nucleotide binding"/>
    <property type="evidence" value="ECO:0007669"/>
    <property type="project" value="UniProtKB-KW"/>
</dbReference>
<dbReference type="InterPro" id="IPR032828">
    <property type="entry name" value="PolyA_RNA-bd"/>
</dbReference>
<feature type="domain" description="HD" evidence="12">
    <location>
        <begin position="239"/>
        <end position="390"/>
    </location>
</feature>
<reference evidence="14" key="2">
    <citation type="submission" date="2010-01" db="EMBL/GenBank/DDBJ databases">
        <title>The complete genome of Conexibacter woesei DSM 14684.</title>
        <authorList>
            <consortium name="US DOE Joint Genome Institute (JGI-PGF)"/>
            <person name="Lucas S."/>
            <person name="Copeland A."/>
            <person name="Lapidus A."/>
            <person name="Glavina del Rio T."/>
            <person name="Dalin E."/>
            <person name="Tice H."/>
            <person name="Bruce D."/>
            <person name="Goodwin L."/>
            <person name="Pitluck S."/>
            <person name="Kyrpides N."/>
            <person name="Mavromatis K."/>
            <person name="Ivanova N."/>
            <person name="Mikhailova N."/>
            <person name="Chertkov O."/>
            <person name="Brettin T."/>
            <person name="Detter J.C."/>
            <person name="Han C."/>
            <person name="Larimer F."/>
            <person name="Land M."/>
            <person name="Hauser L."/>
            <person name="Markowitz V."/>
            <person name="Cheng J.-F."/>
            <person name="Hugenholtz P."/>
            <person name="Woyke T."/>
            <person name="Wu D."/>
            <person name="Pukall R."/>
            <person name="Steenblock K."/>
            <person name="Schneider S."/>
            <person name="Klenk H.-P."/>
            <person name="Eisen J.A."/>
        </authorList>
    </citation>
    <scope>NUCLEOTIDE SEQUENCE [LARGE SCALE GENOMIC DNA]</scope>
    <source>
        <strain evidence="14">DSM 14684 / CIP 108061 / JCM 11494 / NBRC 100937 / ID131577</strain>
    </source>
</reference>
<dbReference type="Pfam" id="PF01743">
    <property type="entry name" value="PolyA_pol"/>
    <property type="match status" value="2"/>
</dbReference>
<keyword evidence="5" id="KW-0819">tRNA processing</keyword>
<evidence type="ECO:0000256" key="8">
    <source>
        <dbReference type="ARBA" id="ARBA00022741"/>
    </source>
</evidence>
<dbReference type="InterPro" id="IPR006674">
    <property type="entry name" value="HD_domain"/>
</dbReference>
<dbReference type="InterPro" id="IPR050124">
    <property type="entry name" value="tRNA_CCA-adding_enzyme"/>
</dbReference>
<dbReference type="InterPro" id="IPR006675">
    <property type="entry name" value="HDIG_dom"/>
</dbReference>
<sequence>MSAPADTSAGAPDPLAVAREALAGTRTWLVGGAVRDRLLDRVTKDLDLAVDGDVEAAARGLGRAARAAVFPLSEAFGAWRVVAREGAWQADLAPLTGATIEQDLAQRDFTVNAIAEPLAGGDPIDPTGGAADLAARRLRMVSPGAFSADPVRVMRLPRFASELGLEVEVGTLAAARLDAPRLREVAQERVFAELRRVVGAPDPLHGLELMGQLGATAAVLPELDALRGVEQSAYHHLDVHDHTLAVLAETVALEGDPAAVFGPERGERLRELLAQPFSDELSRGTALRFGALLHDIAKPQTRGVMESGRVTFFDHDAQGAELTREILTRLRTSEKLRAHVAALARHHLRLGFLVHERPLTRRDEHRYLRRTTPVEVDVTLLSVADRLATRGRKSDEAIAKHLDLARELIGPALAWESGERPLPLIRGDELADALEIPRGPRLGTLLAELEAAQYAGEVSTREQAVEHARAALAAAGDGE</sequence>
<evidence type="ECO:0000256" key="6">
    <source>
        <dbReference type="ARBA" id="ARBA00022695"/>
    </source>
</evidence>
<dbReference type="PROSITE" id="PS51831">
    <property type="entry name" value="HD"/>
    <property type="match status" value="1"/>
</dbReference>
<dbReference type="PANTHER" id="PTHR47545:SF2">
    <property type="entry name" value="CC-ADDING TRNA NUCLEOTIDYLTRANSFERASE"/>
    <property type="match status" value="1"/>
</dbReference>
<evidence type="ECO:0000256" key="11">
    <source>
        <dbReference type="RuleBase" id="RU003953"/>
    </source>
</evidence>
<evidence type="ECO:0000256" key="9">
    <source>
        <dbReference type="ARBA" id="ARBA00022842"/>
    </source>
</evidence>
<dbReference type="EMBL" id="CP001854">
    <property type="protein sequence ID" value="ADB50315.1"/>
    <property type="molecule type" value="Genomic_DNA"/>
</dbReference>
<dbReference type="RefSeq" id="WP_012933366.1">
    <property type="nucleotide sequence ID" value="NC_013739.1"/>
</dbReference>
<gene>
    <name evidence="13" type="ordered locus">Cwoe_1889</name>
</gene>